<protein>
    <submittedName>
        <fullName evidence="1">Uncharacterized protein</fullName>
    </submittedName>
</protein>
<dbReference type="EMBL" id="CP002483">
    <property type="protein sequence ID" value="ADW71350.1"/>
    <property type="molecule type" value="Genomic_DNA"/>
</dbReference>
<dbReference type="AlphaFoldDB" id="E8X7B6"/>
<gene>
    <name evidence="1" type="ordered locus">AciX9_4399</name>
</gene>
<sequence>MRAELTQEDFEAQWRPIPLDHFPLPACSQGMILLKAFADAHPGPFEFIRPEDFVHYENEAFAGIEEWDAFARHCLSCHDCNEL</sequence>
<evidence type="ECO:0000313" key="1">
    <source>
        <dbReference type="EMBL" id="ADW71350.1"/>
    </source>
</evidence>
<dbReference type="KEGG" id="acm:AciX9_4399"/>
<reference evidence="2" key="1">
    <citation type="submission" date="2011-01" db="EMBL/GenBank/DDBJ databases">
        <title>Complete sequence of plasmid3 of Acidobacterium sp. MP5ACTX9.</title>
        <authorList>
            <consortium name="US DOE Joint Genome Institute"/>
            <person name="Lucas S."/>
            <person name="Copeland A."/>
            <person name="Lapidus A."/>
            <person name="Cheng J.-F."/>
            <person name="Goodwin L."/>
            <person name="Pitluck S."/>
            <person name="Teshima H."/>
            <person name="Detter J.C."/>
            <person name="Han C."/>
            <person name="Tapia R."/>
            <person name="Land M."/>
            <person name="Hauser L."/>
            <person name="Kyrpides N."/>
            <person name="Ivanova N."/>
            <person name="Ovchinnikova G."/>
            <person name="Pagani I."/>
            <person name="Rawat S.R."/>
            <person name="Mannisto M."/>
            <person name="Haggblom M.M."/>
            <person name="Woyke T."/>
        </authorList>
    </citation>
    <scope>NUCLEOTIDE SEQUENCE [LARGE SCALE GENOMIC DNA]</scope>
    <source>
        <strain evidence="2">MP5ACTX9</strain>
        <plasmid evidence="2">Plasmid pACIX903</plasmid>
    </source>
</reference>
<dbReference type="Proteomes" id="UP000000343">
    <property type="component" value="Plasmid pACIX903"/>
</dbReference>
<name>E8X7B6_GRATM</name>
<accession>E8X7B6</accession>
<geneLocation type="plasmid" evidence="1 2">
    <name>pACIX903</name>
</geneLocation>
<dbReference type="HOGENOM" id="CLU_2537837_0_0_0"/>
<keyword evidence="1" id="KW-0614">Plasmid</keyword>
<evidence type="ECO:0000313" key="2">
    <source>
        <dbReference type="Proteomes" id="UP000000343"/>
    </source>
</evidence>
<proteinExistence type="predicted"/>
<keyword evidence="2" id="KW-1185">Reference proteome</keyword>
<organism evidence="2">
    <name type="scientific">Granulicella tundricola (strain ATCC BAA-1859 / DSM 23138 / MP5ACTX9)</name>
    <dbReference type="NCBI Taxonomy" id="1198114"/>
    <lineage>
        <taxon>Bacteria</taxon>
        <taxon>Pseudomonadati</taxon>
        <taxon>Acidobacteriota</taxon>
        <taxon>Terriglobia</taxon>
        <taxon>Terriglobales</taxon>
        <taxon>Acidobacteriaceae</taxon>
        <taxon>Granulicella</taxon>
    </lineage>
</organism>